<comment type="caution">
    <text evidence="2">The sequence shown here is derived from an EMBL/GenBank/DDBJ whole genome shotgun (WGS) entry which is preliminary data.</text>
</comment>
<keyword evidence="1" id="KW-0732">Signal</keyword>
<dbReference type="RefSeq" id="WP_183618222.1">
    <property type="nucleotide sequence ID" value="NZ_CAJHAH010000004.1"/>
</dbReference>
<protein>
    <submittedName>
        <fullName evidence="2">Uncharacterized protein</fullName>
    </submittedName>
</protein>
<evidence type="ECO:0000256" key="1">
    <source>
        <dbReference type="SAM" id="SignalP"/>
    </source>
</evidence>
<sequence>MKKLLILIYALLITHTAYAINAPSQYPKELQELGGYIDSTLDKVQNISDNNEDFCSTQSAFAFNIMEMRQKGVEYSDIYHLMNINDKSDLTTKGMDKLNSYKGVFEEAYDYPVYESKENKGTATTFYMTYKNHQCLLSL</sequence>
<gene>
    <name evidence="2" type="ORF">FHS24_000361</name>
</gene>
<keyword evidence="3" id="KW-1185">Reference proteome</keyword>
<organism evidence="2 3">
    <name type="scientific">Psychrobacter luti</name>
    <dbReference type="NCBI Taxonomy" id="198481"/>
    <lineage>
        <taxon>Bacteria</taxon>
        <taxon>Pseudomonadati</taxon>
        <taxon>Pseudomonadota</taxon>
        <taxon>Gammaproteobacteria</taxon>
        <taxon>Moraxellales</taxon>
        <taxon>Moraxellaceae</taxon>
        <taxon>Psychrobacter</taxon>
    </lineage>
</organism>
<reference evidence="2 3" key="1">
    <citation type="submission" date="2020-08" db="EMBL/GenBank/DDBJ databases">
        <title>Genomic Encyclopedia of Type Strains, Phase III (KMG-III): the genomes of soil and plant-associated and newly described type strains.</title>
        <authorList>
            <person name="Whitman W."/>
        </authorList>
    </citation>
    <scope>NUCLEOTIDE SEQUENCE [LARGE SCALE GENOMIC DNA]</scope>
    <source>
        <strain evidence="2 3">CECT 5885</strain>
    </source>
</reference>
<evidence type="ECO:0000313" key="2">
    <source>
        <dbReference type="EMBL" id="MBB3105870.1"/>
    </source>
</evidence>
<proteinExistence type="predicted"/>
<feature type="signal peptide" evidence="1">
    <location>
        <begin position="1"/>
        <end position="19"/>
    </location>
</feature>
<evidence type="ECO:0000313" key="3">
    <source>
        <dbReference type="Proteomes" id="UP000588111"/>
    </source>
</evidence>
<accession>A0A839TAD1</accession>
<dbReference type="AlphaFoldDB" id="A0A839TAD1"/>
<feature type="chain" id="PRO_5032302089" evidence="1">
    <location>
        <begin position="20"/>
        <end position="139"/>
    </location>
</feature>
<dbReference type="Proteomes" id="UP000588111">
    <property type="component" value="Unassembled WGS sequence"/>
</dbReference>
<dbReference type="EMBL" id="JACHXL010000001">
    <property type="protein sequence ID" value="MBB3105870.1"/>
    <property type="molecule type" value="Genomic_DNA"/>
</dbReference>
<name>A0A839TAD1_9GAMM</name>